<name>A0A1U7LP59_NEOID</name>
<evidence type="ECO:0000256" key="2">
    <source>
        <dbReference type="ARBA" id="ARBA00008100"/>
    </source>
</evidence>
<dbReference type="InterPro" id="IPR004308">
    <property type="entry name" value="GCS"/>
</dbReference>
<dbReference type="GO" id="GO:0046938">
    <property type="term" value="P:phytochelatin biosynthetic process"/>
    <property type="evidence" value="ECO:0007669"/>
    <property type="project" value="EnsemblFungi"/>
</dbReference>
<dbReference type="GO" id="GO:0006750">
    <property type="term" value="P:glutathione biosynthetic process"/>
    <property type="evidence" value="ECO:0007669"/>
    <property type="project" value="UniProtKB-UniRule"/>
</dbReference>
<sequence length="358" mass="40464">MGLLTAVGAPLSWQDTKKHADHVRYHGITQFINIWRSAKNKERDALMWGDEIEYHVIAFDDEKKNAKICLRSSEILQQLKSQQSGALFHEEYGRYMLESTPGTPYTGGLQDLLTVETNMLLRRRVAKQSMNADEYPITIPAFPRLGAPGQFTEPYFEPSGSISRSLFIPDEIINAHFRFPTLTANIRERRKSKVAMNVPVFVDTNTPRPFIDAMIPDRYLYPEDDDSRAGAAKEDHIYMDAMGFGMGCCCLQITFQAKNVIEARRLYDQLAPVGPIMLALTAASPIWRGYLADQDARWNVIAGSVDDRTEEERGLKVCWLGSLLTRGTGERPLCDSQVEIRYDLVVYLSRSTASKGVQ</sequence>
<protein>
    <recommendedName>
        <fullName evidence="3 10">Glutamate--cysteine ligase</fullName>
        <ecNumber evidence="3 10">6.3.2.2</ecNumber>
    </recommendedName>
    <alternativeName>
        <fullName evidence="9 10">Gamma-ECS</fullName>
    </alternativeName>
    <alternativeName>
        <fullName evidence="8 10">Gamma-glutamylcysteine synthetase</fullName>
    </alternativeName>
</protein>
<comment type="caution">
    <text evidence="11">The sequence shown here is derived from an EMBL/GenBank/DDBJ whole genome shotgun (WGS) entry which is preliminary data.</text>
</comment>
<keyword evidence="12" id="KW-1185">Reference proteome</keyword>
<dbReference type="GO" id="GO:0017109">
    <property type="term" value="C:glutamate-cysteine ligase complex"/>
    <property type="evidence" value="ECO:0007669"/>
    <property type="project" value="TreeGrafter"/>
</dbReference>
<dbReference type="FunFam" id="3.30.590.50:FF:000002">
    <property type="entry name" value="Glutamate--cysteine ligase catalytic subunit"/>
    <property type="match status" value="1"/>
</dbReference>
<keyword evidence="7 10" id="KW-0067">ATP-binding</keyword>
<dbReference type="STRING" id="1198029.A0A1U7LP59"/>
<dbReference type="Proteomes" id="UP000186594">
    <property type="component" value="Unassembled WGS sequence"/>
</dbReference>
<dbReference type="PANTHER" id="PTHR11164">
    <property type="entry name" value="GLUTAMATE CYSTEINE LIGASE"/>
    <property type="match status" value="1"/>
</dbReference>
<comment type="similarity">
    <text evidence="2 10">Belongs to the glutamate--cysteine ligase type 3 family.</text>
</comment>
<evidence type="ECO:0000256" key="8">
    <source>
        <dbReference type="ARBA" id="ARBA00030585"/>
    </source>
</evidence>
<dbReference type="GO" id="GO:0098849">
    <property type="term" value="P:cellular detoxification of cadmium ion"/>
    <property type="evidence" value="ECO:0007669"/>
    <property type="project" value="EnsemblFungi"/>
</dbReference>
<reference evidence="11 12" key="1">
    <citation type="submission" date="2016-04" db="EMBL/GenBank/DDBJ databases">
        <title>Evolutionary innovation and constraint leading to complex multicellularity in the Ascomycota.</title>
        <authorList>
            <person name="Cisse O."/>
            <person name="Nguyen A."/>
            <person name="Hewitt D.A."/>
            <person name="Jedd G."/>
            <person name="Stajich J.E."/>
        </authorList>
    </citation>
    <scope>NUCLEOTIDE SEQUENCE [LARGE SCALE GENOMIC DNA]</scope>
    <source>
        <strain evidence="11 12">DAH-3</strain>
    </source>
</reference>
<dbReference type="PANTHER" id="PTHR11164:SF0">
    <property type="entry name" value="GLUTAMATE--CYSTEINE LIGASE CATALYTIC SUBUNIT"/>
    <property type="match status" value="1"/>
</dbReference>
<dbReference type="SUPFAM" id="SSF55931">
    <property type="entry name" value="Glutamine synthetase/guanido kinase"/>
    <property type="match status" value="1"/>
</dbReference>
<keyword evidence="4 10" id="KW-0436">Ligase</keyword>
<evidence type="ECO:0000256" key="4">
    <source>
        <dbReference type="ARBA" id="ARBA00022598"/>
    </source>
</evidence>
<comment type="pathway">
    <text evidence="1 10">Sulfur metabolism; glutathione biosynthesis; glutathione from L-cysteine and L-glutamate: step 1/2.</text>
</comment>
<evidence type="ECO:0000256" key="7">
    <source>
        <dbReference type="ARBA" id="ARBA00022840"/>
    </source>
</evidence>
<proteinExistence type="inferred from homology"/>
<dbReference type="GO" id="GO:0004357">
    <property type="term" value="F:glutamate-cysteine ligase activity"/>
    <property type="evidence" value="ECO:0007669"/>
    <property type="project" value="UniProtKB-UniRule"/>
</dbReference>
<dbReference type="Pfam" id="PF03074">
    <property type="entry name" value="GCS"/>
    <property type="match status" value="1"/>
</dbReference>
<dbReference type="UniPathway" id="UPA00142">
    <property type="reaction ID" value="UER00209"/>
</dbReference>
<accession>A0A1U7LP59</accession>
<evidence type="ECO:0000256" key="6">
    <source>
        <dbReference type="ARBA" id="ARBA00022741"/>
    </source>
</evidence>
<dbReference type="EMBL" id="LXFE01000870">
    <property type="protein sequence ID" value="OLL24332.1"/>
    <property type="molecule type" value="Genomic_DNA"/>
</dbReference>
<keyword evidence="6 10" id="KW-0547">Nucleotide-binding</keyword>
<dbReference type="EC" id="6.3.2.2" evidence="3 10"/>
<dbReference type="AlphaFoldDB" id="A0A1U7LP59"/>
<organism evidence="11 12">
    <name type="scientific">Neolecta irregularis (strain DAH-3)</name>
    <dbReference type="NCBI Taxonomy" id="1198029"/>
    <lineage>
        <taxon>Eukaryota</taxon>
        <taxon>Fungi</taxon>
        <taxon>Dikarya</taxon>
        <taxon>Ascomycota</taxon>
        <taxon>Taphrinomycotina</taxon>
        <taxon>Neolectales</taxon>
        <taxon>Neolectaceae</taxon>
        <taxon>Neolecta</taxon>
    </lineage>
</organism>
<dbReference type="InterPro" id="IPR014746">
    <property type="entry name" value="Gln_synth/guanido_kin_cat_dom"/>
</dbReference>
<evidence type="ECO:0000313" key="12">
    <source>
        <dbReference type="Proteomes" id="UP000186594"/>
    </source>
</evidence>
<evidence type="ECO:0000256" key="3">
    <source>
        <dbReference type="ARBA" id="ARBA00012220"/>
    </source>
</evidence>
<keyword evidence="5 10" id="KW-0317">Glutathione biosynthesis</keyword>
<evidence type="ECO:0000256" key="9">
    <source>
        <dbReference type="ARBA" id="ARBA00032122"/>
    </source>
</evidence>
<comment type="catalytic activity">
    <reaction evidence="10">
        <text>L-cysteine + L-glutamate + ATP = gamma-L-glutamyl-L-cysteine + ADP + phosphate + H(+)</text>
        <dbReference type="Rhea" id="RHEA:13285"/>
        <dbReference type="ChEBI" id="CHEBI:15378"/>
        <dbReference type="ChEBI" id="CHEBI:29985"/>
        <dbReference type="ChEBI" id="CHEBI:30616"/>
        <dbReference type="ChEBI" id="CHEBI:35235"/>
        <dbReference type="ChEBI" id="CHEBI:43474"/>
        <dbReference type="ChEBI" id="CHEBI:58173"/>
        <dbReference type="ChEBI" id="CHEBI:456216"/>
        <dbReference type="EC" id="6.3.2.2"/>
    </reaction>
</comment>
<gene>
    <name evidence="11" type="ORF">NEOLI_004481</name>
</gene>
<evidence type="ECO:0000256" key="10">
    <source>
        <dbReference type="RuleBase" id="RU367135"/>
    </source>
</evidence>
<dbReference type="OrthoDB" id="7939818at2759"/>
<dbReference type="Gene3D" id="3.30.590.50">
    <property type="match status" value="1"/>
</dbReference>
<evidence type="ECO:0000313" key="11">
    <source>
        <dbReference type="EMBL" id="OLL24332.1"/>
    </source>
</evidence>
<evidence type="ECO:0000256" key="5">
    <source>
        <dbReference type="ARBA" id="ARBA00022684"/>
    </source>
</evidence>
<evidence type="ECO:0000256" key="1">
    <source>
        <dbReference type="ARBA" id="ARBA00005006"/>
    </source>
</evidence>
<dbReference type="GO" id="GO:0005524">
    <property type="term" value="F:ATP binding"/>
    <property type="evidence" value="ECO:0007669"/>
    <property type="project" value="UniProtKB-UniRule"/>
</dbReference>